<sequence length="47" mass="5603">MHCVRITVVYWLERDFHCPAQDYLLLTVWYGAGVCAQLRVNRRQSAY</sequence>
<dbReference type="EMBL" id="OKRB01000081">
    <property type="protein sequence ID" value="SPE19867.1"/>
    <property type="molecule type" value="Genomic_DNA"/>
</dbReference>
<proteinExistence type="predicted"/>
<accession>A0A2N9L9A2</accession>
<dbReference type="Proteomes" id="UP000239735">
    <property type="component" value="Unassembled WGS sequence"/>
</dbReference>
<reference evidence="2" key="1">
    <citation type="submission" date="2018-02" db="EMBL/GenBank/DDBJ databases">
        <authorList>
            <person name="Hausmann B."/>
        </authorList>
    </citation>
    <scope>NUCLEOTIDE SEQUENCE [LARGE SCALE GENOMIC DNA]</scope>
    <source>
        <strain evidence="2">Peat soil MAG SbA5</strain>
    </source>
</reference>
<evidence type="ECO:0000313" key="2">
    <source>
        <dbReference type="Proteomes" id="UP000239735"/>
    </source>
</evidence>
<gene>
    <name evidence="1" type="ORF">SBA5_250097</name>
</gene>
<evidence type="ECO:0000313" key="1">
    <source>
        <dbReference type="EMBL" id="SPE19867.1"/>
    </source>
</evidence>
<protein>
    <submittedName>
        <fullName evidence="1">Uncharacterized protein</fullName>
    </submittedName>
</protein>
<name>A0A2N9L9A2_9BACT</name>
<organism evidence="1 2">
    <name type="scientific">Candidatus Sulfuritelmatomonas gaucii</name>
    <dbReference type="NCBI Taxonomy" id="2043161"/>
    <lineage>
        <taxon>Bacteria</taxon>
        <taxon>Pseudomonadati</taxon>
        <taxon>Acidobacteriota</taxon>
        <taxon>Terriglobia</taxon>
        <taxon>Terriglobales</taxon>
        <taxon>Acidobacteriaceae</taxon>
        <taxon>Candidatus Sulfuritelmatomonas</taxon>
    </lineage>
</organism>
<dbReference type="AlphaFoldDB" id="A0A2N9L9A2"/>